<dbReference type="AlphaFoldDB" id="I3UHV7"/>
<dbReference type="Proteomes" id="UP000005267">
    <property type="component" value="Chromosome"/>
</dbReference>
<reference evidence="2" key="2">
    <citation type="journal article" date="2013" name="PLoS ONE">
        <title>Genome implosion elicits host-confinement in Alcaligenaceae: evidence from the comparative genomics of Tetrathiobacter kashmirensis, a pathogen in the making.</title>
        <authorList>
            <person name="Ghosh W."/>
            <person name="Alam M."/>
            <person name="Roy C."/>
            <person name="Pyne P."/>
            <person name="George A."/>
            <person name="Chakraborty R."/>
            <person name="Majumder S."/>
            <person name="Agarwal A."/>
            <person name="Chakraborty S."/>
            <person name="Majumdar S."/>
            <person name="Gupta S.K."/>
        </authorList>
    </citation>
    <scope>NUCLEOTIDE SEQUENCE [LARGE SCALE GENOMIC DNA]</scope>
    <source>
        <strain evidence="2">WT001</strain>
    </source>
</reference>
<dbReference type="KEGG" id="aka:TKWG_25290"/>
<organism evidence="1 2">
    <name type="scientific">Advenella kashmirensis (strain DSM 17095 / LMG 22695 / WT001)</name>
    <name type="common">Tetrathiobacter kashmirensis</name>
    <dbReference type="NCBI Taxonomy" id="1036672"/>
    <lineage>
        <taxon>Bacteria</taxon>
        <taxon>Pseudomonadati</taxon>
        <taxon>Pseudomonadota</taxon>
        <taxon>Betaproteobacteria</taxon>
        <taxon>Burkholderiales</taxon>
        <taxon>Alcaligenaceae</taxon>
    </lineage>
</organism>
<name>I3UHV7_ADVKW</name>
<proteinExistence type="predicted"/>
<accession>I3UHV7</accession>
<reference evidence="1 2" key="1">
    <citation type="journal article" date="2011" name="J. Bacteriol.">
        <title>Whole-genome shotgun sequencing of the sulfur-oxidizing chemoautotroph Tetrathiobacter kashmirensis.</title>
        <authorList>
            <person name="Ghosh W."/>
            <person name="George A."/>
            <person name="Agarwal A."/>
            <person name="Raj P."/>
            <person name="Alam M."/>
            <person name="Pyne P."/>
            <person name="Das Gupta S.K."/>
        </authorList>
    </citation>
    <scope>NUCLEOTIDE SEQUENCE [LARGE SCALE GENOMIC DNA]</scope>
    <source>
        <strain evidence="1 2">WT001</strain>
    </source>
</reference>
<sequence>MDDVAIARRMCEQGMFAHGLSSWYLKPPVTHGLLISFTNVVSRDMARQLGERILPLL</sequence>
<evidence type="ECO:0000313" key="1">
    <source>
        <dbReference type="EMBL" id="AFK64595.1"/>
    </source>
</evidence>
<evidence type="ECO:0000313" key="2">
    <source>
        <dbReference type="Proteomes" id="UP000005267"/>
    </source>
</evidence>
<gene>
    <name evidence="1" type="ordered locus">TKWG_25290</name>
</gene>
<dbReference type="HOGENOM" id="CLU_2986221_0_0_4"/>
<protein>
    <submittedName>
        <fullName evidence="1">GntR family transcriptional regulator</fullName>
    </submittedName>
</protein>
<dbReference type="EMBL" id="CP003555">
    <property type="protein sequence ID" value="AFK64595.1"/>
    <property type="molecule type" value="Genomic_DNA"/>
</dbReference>
<keyword evidence="2" id="KW-1185">Reference proteome</keyword>